<organism evidence="4">
    <name type="scientific">Caloglossa leprieurii</name>
    <dbReference type="NCBI Taxonomy" id="76903"/>
    <lineage>
        <taxon>Eukaryota</taxon>
        <taxon>Rhodophyta</taxon>
        <taxon>Florideophyceae</taxon>
        <taxon>Rhodymeniophycidae</taxon>
        <taxon>Ceramiales</taxon>
        <taxon>Delesseriaceae</taxon>
        <taxon>Caloglossa</taxon>
    </lineage>
</organism>
<gene>
    <name evidence="4" type="primary">mgs</name>
</gene>
<name>A0A060L3Y0_9FLOR</name>
<dbReference type="InterPro" id="IPR029044">
    <property type="entry name" value="Nucleotide-diphossugar_trans"/>
</dbReference>
<dbReference type="AlphaFoldDB" id="A0A060L3Y0"/>
<accession>A0A060L3Y0</accession>
<reference evidence="4" key="1">
    <citation type="submission" date="2014-03" db="EMBL/GenBank/DDBJ databases">
        <authorList>
            <person name="Larsen R."/>
            <person name="Santos H."/>
        </authorList>
    </citation>
    <scope>NUCLEOTIDE SEQUENCE</scope>
</reference>
<dbReference type="SUPFAM" id="SSF53448">
    <property type="entry name" value="Nucleotide-diphospho-sugar transferases"/>
    <property type="match status" value="1"/>
</dbReference>
<keyword evidence="4" id="KW-0808">Transferase</keyword>
<evidence type="ECO:0000259" key="2">
    <source>
        <dbReference type="Pfam" id="PF21967"/>
    </source>
</evidence>
<dbReference type="Pfam" id="PF21967">
    <property type="entry name" value="MGS_C"/>
    <property type="match status" value="1"/>
</dbReference>
<evidence type="ECO:0000256" key="1">
    <source>
        <dbReference type="SAM" id="MobiDB-lite"/>
    </source>
</evidence>
<dbReference type="InterPro" id="IPR054145">
    <property type="entry name" value="MGS_GT"/>
</dbReference>
<sequence>MALVCFPFKKEHIPTVLRNVEIATNHPNVSIVLLAAACSNDCFHEISKAIAAKSASSDPYPVPVRVEVQERLGVNLRPGKGDGMNSALRYFMKAHTLPENKLTAPLQRIHFYDADIESFDKAWITKAEEGTSLGYDVVRHYFPRSSTDAQVTWQVTKVGFALLWPRTTLPWVQQPLGGELCFTRRVVEKLLSDQRVVRQSNWGIDTLYTFVCAQNGYSLLEAYMPQGKMHALYGGLRDLKTMLCECFAAVQSLKDEHVQSSATVHRIDPPAAVPESITSKIGYDVEKSLKLLRENWSDRQMELLTLFPSDIQDGLLAASEWPEYMFMDEDAWIRAYKVYLDNFVLDDEDWRELLFKTWVARVLNYTMRHVLRGYHVAQQANTDMVMKLHMKRSLAAFDRHKCSIDIQDASSDVQSDAPPSPESDHEGPVSTGKEFLLNVRSEQMIADEFDTL</sequence>
<evidence type="ECO:0000259" key="3">
    <source>
        <dbReference type="Pfam" id="PF21969"/>
    </source>
</evidence>
<keyword evidence="4" id="KW-0328">Glycosyltransferase</keyword>
<feature type="domain" description="Mannosylglycerate synthase GT" evidence="3">
    <location>
        <begin position="3"/>
        <end position="252"/>
    </location>
</feature>
<dbReference type="GO" id="GO:0102921">
    <property type="term" value="F:mannosylglycerate synthase activity"/>
    <property type="evidence" value="ECO:0007669"/>
    <property type="project" value="UniProtKB-EC"/>
</dbReference>
<evidence type="ECO:0000313" key="4">
    <source>
        <dbReference type="EMBL" id="AIC73644.1"/>
    </source>
</evidence>
<protein>
    <submittedName>
        <fullName evidence="4">Mannosylglycerate synthase</fullName>
        <ecNumber evidence="4">2.4.1.269</ecNumber>
    </submittedName>
</protein>
<feature type="domain" description="Mannosylglycerate synthase C-terminal" evidence="2">
    <location>
        <begin position="277"/>
        <end position="385"/>
    </location>
</feature>
<dbReference type="Gene3D" id="3.90.550.10">
    <property type="entry name" value="Spore Coat Polysaccharide Biosynthesis Protein SpsA, Chain A"/>
    <property type="match status" value="2"/>
</dbReference>
<dbReference type="EMBL" id="KJ627183">
    <property type="protein sequence ID" value="AIC73644.1"/>
    <property type="molecule type" value="mRNA"/>
</dbReference>
<dbReference type="InterPro" id="IPR054143">
    <property type="entry name" value="MGS_C"/>
</dbReference>
<feature type="region of interest" description="Disordered" evidence="1">
    <location>
        <begin position="409"/>
        <end position="432"/>
    </location>
</feature>
<proteinExistence type="evidence at transcript level"/>
<dbReference type="Pfam" id="PF21969">
    <property type="entry name" value="MGS_GT"/>
    <property type="match status" value="1"/>
</dbReference>
<dbReference type="EC" id="2.4.1.269" evidence="4"/>